<evidence type="ECO:0000313" key="1">
    <source>
        <dbReference type="EMBL" id="KAJ9650502.1"/>
    </source>
</evidence>
<gene>
    <name evidence="1" type="ORF">H2198_010189</name>
</gene>
<keyword evidence="2" id="KW-1185">Reference proteome</keyword>
<dbReference type="Proteomes" id="UP001172386">
    <property type="component" value="Unassembled WGS sequence"/>
</dbReference>
<reference evidence="1" key="1">
    <citation type="submission" date="2022-10" db="EMBL/GenBank/DDBJ databases">
        <title>Culturing micro-colonial fungi from biological soil crusts in the Mojave desert and describing Neophaeococcomyces mojavensis, and introducing the new genera and species Taxawa tesnikishii.</title>
        <authorList>
            <person name="Kurbessoian T."/>
            <person name="Stajich J.E."/>
        </authorList>
    </citation>
    <scope>NUCLEOTIDE SEQUENCE</scope>
    <source>
        <strain evidence="1">JES_112</strain>
    </source>
</reference>
<sequence length="258" mass="27302">MPSTPIANSRTDKPSKKQSKVVILSVPPSMLKRFIPKQDSPSPASSPAPTVEEMPKLKPTASQENNSEANSTPAPTQDAPTPGDTKKKGLATNGVKRSTPMPSDATPKARGKPGPKKKPRLEDGTIDHSAKPAATGTANHKLGPKANTGFINANLRALDRSGAPCRRWQKRGFQLKSFTGHAWELPSWKGTDKSSLVSSVNGSVQDVSMQDSSDQKPSESDTAQGSNAGENLDKMEVSTPAASPPPLMPPQTTLQILV</sequence>
<accession>A0ACC2ZSD6</accession>
<name>A0ACC2ZSD6_9EURO</name>
<organism evidence="1 2">
    <name type="scientific">Neophaeococcomyces mojaviensis</name>
    <dbReference type="NCBI Taxonomy" id="3383035"/>
    <lineage>
        <taxon>Eukaryota</taxon>
        <taxon>Fungi</taxon>
        <taxon>Dikarya</taxon>
        <taxon>Ascomycota</taxon>
        <taxon>Pezizomycotina</taxon>
        <taxon>Eurotiomycetes</taxon>
        <taxon>Chaetothyriomycetidae</taxon>
        <taxon>Chaetothyriales</taxon>
        <taxon>Chaetothyriales incertae sedis</taxon>
        <taxon>Neophaeococcomyces</taxon>
    </lineage>
</organism>
<evidence type="ECO:0000313" key="2">
    <source>
        <dbReference type="Proteomes" id="UP001172386"/>
    </source>
</evidence>
<proteinExistence type="predicted"/>
<protein>
    <submittedName>
        <fullName evidence="1">Uncharacterized protein</fullName>
    </submittedName>
</protein>
<comment type="caution">
    <text evidence="1">The sequence shown here is derived from an EMBL/GenBank/DDBJ whole genome shotgun (WGS) entry which is preliminary data.</text>
</comment>
<dbReference type="EMBL" id="JAPDRQ010000336">
    <property type="protein sequence ID" value="KAJ9650502.1"/>
    <property type="molecule type" value="Genomic_DNA"/>
</dbReference>